<reference evidence="1" key="1">
    <citation type="submission" date="2022-08" db="EMBL/GenBank/DDBJ databases">
        <authorList>
            <person name="Kallberg Y."/>
            <person name="Tangrot J."/>
            <person name="Rosling A."/>
        </authorList>
    </citation>
    <scope>NUCLEOTIDE SEQUENCE</scope>
    <source>
        <strain evidence="1">Wild A</strain>
    </source>
</reference>
<dbReference type="EMBL" id="CAMKVN010002716">
    <property type="protein sequence ID" value="CAI2182306.1"/>
    <property type="molecule type" value="Genomic_DNA"/>
</dbReference>
<evidence type="ECO:0000313" key="2">
    <source>
        <dbReference type="Proteomes" id="UP001153678"/>
    </source>
</evidence>
<evidence type="ECO:0000313" key="1">
    <source>
        <dbReference type="EMBL" id="CAI2182306.1"/>
    </source>
</evidence>
<comment type="caution">
    <text evidence="1">The sequence shown here is derived from an EMBL/GenBank/DDBJ whole genome shotgun (WGS) entry which is preliminary data.</text>
</comment>
<dbReference type="OrthoDB" id="2481104at2759"/>
<proteinExistence type="predicted"/>
<sequence length="59" mass="6808">TSASLQFIKMDESQRVIGNYKRIYNKVKVKVLVIKETDFNVIATSQNLNSKEAENLKFD</sequence>
<organism evidence="1 2">
    <name type="scientific">Funneliformis geosporum</name>
    <dbReference type="NCBI Taxonomy" id="1117311"/>
    <lineage>
        <taxon>Eukaryota</taxon>
        <taxon>Fungi</taxon>
        <taxon>Fungi incertae sedis</taxon>
        <taxon>Mucoromycota</taxon>
        <taxon>Glomeromycotina</taxon>
        <taxon>Glomeromycetes</taxon>
        <taxon>Glomerales</taxon>
        <taxon>Glomeraceae</taxon>
        <taxon>Funneliformis</taxon>
    </lineage>
</organism>
<feature type="non-terminal residue" evidence="1">
    <location>
        <position position="1"/>
    </location>
</feature>
<name>A0A9W4SVQ3_9GLOM</name>
<dbReference type="Proteomes" id="UP001153678">
    <property type="component" value="Unassembled WGS sequence"/>
</dbReference>
<accession>A0A9W4SVQ3</accession>
<protein>
    <submittedName>
        <fullName evidence="1">2877_t:CDS:1</fullName>
    </submittedName>
</protein>
<keyword evidence="2" id="KW-1185">Reference proteome</keyword>
<gene>
    <name evidence="1" type="ORF">FWILDA_LOCUS10517</name>
</gene>
<dbReference type="AlphaFoldDB" id="A0A9W4SVQ3"/>